<organism evidence="2 3">
    <name type="scientific">Actinoallomurus vinaceus</name>
    <dbReference type="NCBI Taxonomy" id="1080074"/>
    <lineage>
        <taxon>Bacteria</taxon>
        <taxon>Bacillati</taxon>
        <taxon>Actinomycetota</taxon>
        <taxon>Actinomycetes</taxon>
        <taxon>Streptosporangiales</taxon>
        <taxon>Thermomonosporaceae</taxon>
        <taxon>Actinoallomurus</taxon>
    </lineage>
</organism>
<keyword evidence="3" id="KW-1185">Reference proteome</keyword>
<dbReference type="Proteomes" id="UP001501442">
    <property type="component" value="Unassembled WGS sequence"/>
</dbReference>
<evidence type="ECO:0000313" key="3">
    <source>
        <dbReference type="Proteomes" id="UP001501442"/>
    </source>
</evidence>
<dbReference type="EMBL" id="BAABHK010000001">
    <property type="protein sequence ID" value="GAA4621631.1"/>
    <property type="molecule type" value="Genomic_DNA"/>
</dbReference>
<gene>
    <name evidence="2" type="ORF">GCM10023196_010680</name>
</gene>
<feature type="compositionally biased region" description="Basic and acidic residues" evidence="1">
    <location>
        <begin position="32"/>
        <end position="47"/>
    </location>
</feature>
<feature type="region of interest" description="Disordered" evidence="1">
    <location>
        <begin position="32"/>
        <end position="75"/>
    </location>
</feature>
<sequence>MDGRLCAVTTRPPAEAAILVTGATGNVGRELVRERSQVRRSPSDGRRRACGVSGGGTSKPARKLGVAPPPAAHRPRLTAVRRVPYQAGARGRRRGRAWYD</sequence>
<proteinExistence type="predicted"/>
<evidence type="ECO:0000313" key="2">
    <source>
        <dbReference type="EMBL" id="GAA4621631.1"/>
    </source>
</evidence>
<accession>A0ABP8U4Z6</accession>
<dbReference type="RefSeq" id="WP_345429465.1">
    <property type="nucleotide sequence ID" value="NZ_BAABHK010000001.1"/>
</dbReference>
<name>A0ABP8U4Z6_9ACTN</name>
<reference evidence="3" key="1">
    <citation type="journal article" date="2019" name="Int. J. Syst. Evol. Microbiol.">
        <title>The Global Catalogue of Microorganisms (GCM) 10K type strain sequencing project: providing services to taxonomists for standard genome sequencing and annotation.</title>
        <authorList>
            <consortium name="The Broad Institute Genomics Platform"/>
            <consortium name="The Broad Institute Genome Sequencing Center for Infectious Disease"/>
            <person name="Wu L."/>
            <person name="Ma J."/>
        </authorList>
    </citation>
    <scope>NUCLEOTIDE SEQUENCE [LARGE SCALE GENOMIC DNA]</scope>
    <source>
        <strain evidence="3">JCM 17939</strain>
    </source>
</reference>
<comment type="caution">
    <text evidence="2">The sequence shown here is derived from an EMBL/GenBank/DDBJ whole genome shotgun (WGS) entry which is preliminary data.</text>
</comment>
<protein>
    <submittedName>
        <fullName evidence="2">Uncharacterized protein</fullName>
    </submittedName>
</protein>
<evidence type="ECO:0000256" key="1">
    <source>
        <dbReference type="SAM" id="MobiDB-lite"/>
    </source>
</evidence>